<evidence type="ECO:0000313" key="2">
    <source>
        <dbReference type="EMBL" id="MFB9831186.1"/>
    </source>
</evidence>
<dbReference type="Pfam" id="PF13577">
    <property type="entry name" value="SnoaL_4"/>
    <property type="match status" value="1"/>
</dbReference>
<comment type="caution">
    <text evidence="2">The sequence shown here is derived from an EMBL/GenBank/DDBJ whole genome shotgun (WGS) entry which is preliminary data.</text>
</comment>
<dbReference type="InterPro" id="IPR032710">
    <property type="entry name" value="NTF2-like_dom_sf"/>
</dbReference>
<dbReference type="InterPro" id="IPR037401">
    <property type="entry name" value="SnoaL-like"/>
</dbReference>
<dbReference type="Gene3D" id="3.10.450.50">
    <property type="match status" value="1"/>
</dbReference>
<keyword evidence="3" id="KW-1185">Reference proteome</keyword>
<dbReference type="Proteomes" id="UP001589627">
    <property type="component" value="Unassembled WGS sequence"/>
</dbReference>
<evidence type="ECO:0000259" key="1">
    <source>
        <dbReference type="Pfam" id="PF13577"/>
    </source>
</evidence>
<reference evidence="2 3" key="1">
    <citation type="submission" date="2024-09" db="EMBL/GenBank/DDBJ databases">
        <authorList>
            <person name="Sun Q."/>
            <person name="Mori K."/>
        </authorList>
    </citation>
    <scope>NUCLEOTIDE SEQUENCE [LARGE SCALE GENOMIC DNA]</scope>
    <source>
        <strain evidence="2 3">TBRC 0563</strain>
    </source>
</reference>
<dbReference type="EMBL" id="JBHLZP010000010">
    <property type="protein sequence ID" value="MFB9831186.1"/>
    <property type="molecule type" value="Genomic_DNA"/>
</dbReference>
<protein>
    <submittedName>
        <fullName evidence="2">Nuclear transport factor 2 family protein</fullName>
    </submittedName>
</protein>
<proteinExistence type="predicted"/>
<sequence>MQELLDRAELTDLLARQGRWLDERRWDATGSIFTEDATVSTGGGRAHGIEAITEHARLIHERVDRTQHVTSNVLVDLDGDAATVRANVVAIFVSDTTPSFAVGERYHFTATRTDAGWRFTSVEVMPVWRSGEPPAA</sequence>
<dbReference type="SUPFAM" id="SSF54427">
    <property type="entry name" value="NTF2-like"/>
    <property type="match status" value="1"/>
</dbReference>
<accession>A0ABV5Y832</accession>
<gene>
    <name evidence="2" type="ORF">ACFFNX_03180</name>
</gene>
<dbReference type="RefSeq" id="WP_378194756.1">
    <property type="nucleotide sequence ID" value="NZ_JBHLZP010000010.1"/>
</dbReference>
<evidence type="ECO:0000313" key="3">
    <source>
        <dbReference type="Proteomes" id="UP001589627"/>
    </source>
</evidence>
<organism evidence="2 3">
    <name type="scientific">Actinoallomurus acaciae</name>
    <dbReference type="NCBI Taxonomy" id="502577"/>
    <lineage>
        <taxon>Bacteria</taxon>
        <taxon>Bacillati</taxon>
        <taxon>Actinomycetota</taxon>
        <taxon>Actinomycetes</taxon>
        <taxon>Streptosporangiales</taxon>
        <taxon>Thermomonosporaceae</taxon>
        <taxon>Actinoallomurus</taxon>
    </lineage>
</organism>
<feature type="domain" description="SnoaL-like" evidence="1">
    <location>
        <begin position="2"/>
        <end position="122"/>
    </location>
</feature>
<name>A0ABV5Y832_9ACTN</name>